<comment type="similarity">
    <text evidence="2">Belongs to the methyltransferase superfamily. HEN1 family.</text>
</comment>
<dbReference type="GO" id="GO:0046872">
    <property type="term" value="F:metal ion binding"/>
    <property type="evidence" value="ECO:0007669"/>
    <property type="project" value="UniProtKB-KW"/>
</dbReference>
<dbReference type="OrthoDB" id="626362at2"/>
<dbReference type="GO" id="GO:0031047">
    <property type="term" value="P:regulatory ncRNA-mediated gene silencing"/>
    <property type="evidence" value="ECO:0007669"/>
    <property type="project" value="UniProtKB-KW"/>
</dbReference>
<dbReference type="PANTHER" id="PTHR21404:SF3">
    <property type="entry name" value="SMALL RNA 2'-O-METHYLTRANSFERASE"/>
    <property type="match status" value="1"/>
</dbReference>
<keyword evidence="6" id="KW-0949">S-adenosyl-L-methionine</keyword>
<keyword evidence="7" id="KW-0479">Metal-binding</keyword>
<feature type="domain" description="Methyltransferase type 12" evidence="13">
    <location>
        <begin position="288"/>
        <end position="380"/>
    </location>
</feature>
<evidence type="ECO:0000256" key="3">
    <source>
        <dbReference type="ARBA" id="ARBA00021330"/>
    </source>
</evidence>
<keyword evidence="4 15" id="KW-0489">Methyltransferase</keyword>
<dbReference type="GO" id="GO:0090486">
    <property type="term" value="F:small RNA 2'-O-methyltransferase activity"/>
    <property type="evidence" value="ECO:0007669"/>
    <property type="project" value="UniProtKB-EC"/>
</dbReference>
<dbReference type="KEGG" id="chk:D4L85_25420"/>
<dbReference type="EC" id="2.1.1.386" evidence="11"/>
<evidence type="ECO:0000256" key="12">
    <source>
        <dbReference type="ARBA" id="ARBA00048418"/>
    </source>
</evidence>
<evidence type="ECO:0000313" key="15">
    <source>
        <dbReference type="EMBL" id="AYB33714.1"/>
    </source>
</evidence>
<accession>A0A385SS67</accession>
<dbReference type="InterPro" id="IPR026610">
    <property type="entry name" value="Hen1"/>
</dbReference>
<keyword evidence="9" id="KW-0694">RNA-binding</keyword>
<gene>
    <name evidence="15" type="ORF">D4L85_25420</name>
</gene>
<keyword evidence="10" id="KW-0943">RNA-mediated gene silencing</keyword>
<dbReference type="InterPro" id="IPR024026">
    <property type="entry name" value="3'-RNA_MeTfrase_Hen1_bac"/>
</dbReference>
<organism evidence="15 16">
    <name type="scientific">Chryseolinea soli</name>
    <dbReference type="NCBI Taxonomy" id="2321403"/>
    <lineage>
        <taxon>Bacteria</taxon>
        <taxon>Pseudomonadati</taxon>
        <taxon>Bacteroidota</taxon>
        <taxon>Cytophagia</taxon>
        <taxon>Cytophagales</taxon>
        <taxon>Fulvivirgaceae</taxon>
        <taxon>Chryseolinea</taxon>
    </lineage>
</organism>
<reference evidence="16" key="1">
    <citation type="submission" date="2018-09" db="EMBL/GenBank/DDBJ databases">
        <title>Chryseolinea sp. KIS68-18 isolated from soil.</title>
        <authorList>
            <person name="Weon H.-Y."/>
            <person name="Kwon S.-W."/>
            <person name="Lee S.A."/>
        </authorList>
    </citation>
    <scope>NUCLEOTIDE SEQUENCE [LARGE SCALE GENOMIC DNA]</scope>
    <source>
        <strain evidence="16">KIS68-18</strain>
    </source>
</reference>
<evidence type="ECO:0000256" key="6">
    <source>
        <dbReference type="ARBA" id="ARBA00022691"/>
    </source>
</evidence>
<evidence type="ECO:0000259" key="14">
    <source>
        <dbReference type="Pfam" id="PF12623"/>
    </source>
</evidence>
<dbReference type="Proteomes" id="UP000266183">
    <property type="component" value="Chromosome"/>
</dbReference>
<dbReference type="InterPro" id="IPR029063">
    <property type="entry name" value="SAM-dependent_MTases_sf"/>
</dbReference>
<evidence type="ECO:0000256" key="2">
    <source>
        <dbReference type="ARBA" id="ARBA00009026"/>
    </source>
</evidence>
<dbReference type="AlphaFoldDB" id="A0A385SS67"/>
<comment type="catalytic activity">
    <reaction evidence="12">
        <text>small RNA 3'-end nucleotide + S-adenosyl-L-methionine = small RNA 3'-end 2'-O-methylnucleotide + S-adenosyl-L-homocysteine + H(+)</text>
        <dbReference type="Rhea" id="RHEA:37887"/>
        <dbReference type="Rhea" id="RHEA-COMP:10415"/>
        <dbReference type="Rhea" id="RHEA-COMP:10416"/>
        <dbReference type="ChEBI" id="CHEBI:15378"/>
        <dbReference type="ChEBI" id="CHEBI:57856"/>
        <dbReference type="ChEBI" id="CHEBI:59789"/>
        <dbReference type="ChEBI" id="CHEBI:74896"/>
        <dbReference type="ChEBI" id="CHEBI:74898"/>
        <dbReference type="EC" id="2.1.1.386"/>
    </reaction>
</comment>
<evidence type="ECO:0000256" key="5">
    <source>
        <dbReference type="ARBA" id="ARBA00022679"/>
    </source>
</evidence>
<evidence type="ECO:0000256" key="7">
    <source>
        <dbReference type="ARBA" id="ARBA00022723"/>
    </source>
</evidence>
<dbReference type="CDD" id="cd02440">
    <property type="entry name" value="AdoMet_MTases"/>
    <property type="match status" value="1"/>
</dbReference>
<dbReference type="EMBL" id="CP032382">
    <property type="protein sequence ID" value="AYB33714.1"/>
    <property type="molecule type" value="Genomic_DNA"/>
</dbReference>
<dbReference type="RefSeq" id="WP_119756943.1">
    <property type="nucleotide sequence ID" value="NZ_CP032382.1"/>
</dbReference>
<protein>
    <recommendedName>
        <fullName evidence="3">Small RNA 2'-O-methyltransferase</fullName>
        <ecNumber evidence="11">2.1.1.386</ecNumber>
    </recommendedName>
</protein>
<evidence type="ECO:0000256" key="1">
    <source>
        <dbReference type="ARBA" id="ARBA00001946"/>
    </source>
</evidence>
<keyword evidence="16" id="KW-1185">Reference proteome</keyword>
<evidence type="ECO:0000256" key="4">
    <source>
        <dbReference type="ARBA" id="ARBA00022603"/>
    </source>
</evidence>
<dbReference type="SUPFAM" id="SSF53335">
    <property type="entry name" value="S-adenosyl-L-methionine-dependent methyltransferases"/>
    <property type="match status" value="1"/>
</dbReference>
<evidence type="ECO:0000256" key="8">
    <source>
        <dbReference type="ARBA" id="ARBA00022842"/>
    </source>
</evidence>
<dbReference type="GO" id="GO:0003723">
    <property type="term" value="F:RNA binding"/>
    <property type="evidence" value="ECO:0007669"/>
    <property type="project" value="UniProtKB-KW"/>
</dbReference>
<dbReference type="NCBIfam" id="TIGR04074">
    <property type="entry name" value="bacter_Hen1"/>
    <property type="match status" value="1"/>
</dbReference>
<evidence type="ECO:0000259" key="13">
    <source>
        <dbReference type="Pfam" id="PF08242"/>
    </source>
</evidence>
<dbReference type="InterPro" id="IPR038546">
    <property type="entry name" value="Hen1_N_sf"/>
</dbReference>
<dbReference type="PANTHER" id="PTHR21404">
    <property type="entry name" value="HEN1"/>
    <property type="match status" value="1"/>
</dbReference>
<comment type="cofactor">
    <cofactor evidence="1">
        <name>Mg(2+)</name>
        <dbReference type="ChEBI" id="CHEBI:18420"/>
    </cofactor>
</comment>
<keyword evidence="5 15" id="KW-0808">Transferase</keyword>
<dbReference type="InterPro" id="IPR013217">
    <property type="entry name" value="Methyltransf_12"/>
</dbReference>
<name>A0A385SS67_9BACT</name>
<dbReference type="Pfam" id="PF12623">
    <property type="entry name" value="Hen1_L"/>
    <property type="match status" value="1"/>
</dbReference>
<dbReference type="Pfam" id="PF08242">
    <property type="entry name" value="Methyltransf_12"/>
    <property type="match status" value="1"/>
</dbReference>
<dbReference type="GO" id="GO:0001510">
    <property type="term" value="P:RNA methylation"/>
    <property type="evidence" value="ECO:0007669"/>
    <property type="project" value="InterPro"/>
</dbReference>
<evidence type="ECO:0000256" key="11">
    <source>
        <dbReference type="ARBA" id="ARBA00035025"/>
    </source>
</evidence>
<dbReference type="InterPro" id="IPR024740">
    <property type="entry name" value="Hen1_N"/>
</dbReference>
<proteinExistence type="inferred from homology"/>
<evidence type="ECO:0000313" key="16">
    <source>
        <dbReference type="Proteomes" id="UP000266183"/>
    </source>
</evidence>
<feature type="domain" description="Hen1 N-terminal" evidence="14">
    <location>
        <begin position="1"/>
        <end position="243"/>
    </location>
</feature>
<evidence type="ECO:0000256" key="9">
    <source>
        <dbReference type="ARBA" id="ARBA00022884"/>
    </source>
</evidence>
<dbReference type="Gene3D" id="3.30.1610.20">
    <property type="entry name" value="Hen1, N-terminal domain"/>
    <property type="match status" value="1"/>
</dbReference>
<sequence length="465" mass="53109">MLLKISTTHHPATDLSYLLHKHPEKLQAIELSNGKAHVFYPEASEAKCSVALLLDIDPIGLVRNSGRNGDDSFSLGHYVNDRPYVASSFMSVALSKAFSTAMNGTCNKRPELVDQVMPFEIEISVLPAPKGGEVLIRRLFEPLGYRIDLERHLLDNKFTTWGMSRYFTLKLTGTFKLKDLLSHLYVLIPALDNEKHYWVGQHEVEKLLEKGKGWLKDHPEKEQITTRYLKGIGGLTRNALNRLLEGDEQGEHSESGDEQIDTVKETLHYKRLKVVLEELVRSDAKTVVDLGCGEGKLLRMLLKEKQFQKILGVDVAYRELEKANDRLRIQEMAPKQKERIELRQGALTYRDKRLQGVDAAAIVEVIEHLDPNRLTAFERVVFEFAQPKMVVLTTPNREYNALFETLDAGQMRHADHRFEWTRNEFESWAHRVAERNGYTVVIKPIGEEDEKVGAPSQMAVFQLIV</sequence>
<dbReference type="Gene3D" id="3.40.50.150">
    <property type="entry name" value="Vaccinia Virus protein VP39"/>
    <property type="match status" value="1"/>
</dbReference>
<keyword evidence="8" id="KW-0460">Magnesium</keyword>
<evidence type="ECO:0000256" key="10">
    <source>
        <dbReference type="ARBA" id="ARBA00023158"/>
    </source>
</evidence>